<keyword evidence="1" id="KW-0175">Coiled coil</keyword>
<organism evidence="3">
    <name type="scientific">uncultured Chloroflexia bacterium</name>
    <dbReference type="NCBI Taxonomy" id="1672391"/>
    <lineage>
        <taxon>Bacteria</taxon>
        <taxon>Bacillati</taxon>
        <taxon>Chloroflexota</taxon>
        <taxon>Chloroflexia</taxon>
        <taxon>environmental samples</taxon>
    </lineage>
</organism>
<evidence type="ECO:0000313" key="3">
    <source>
        <dbReference type="EMBL" id="CAA9224238.1"/>
    </source>
</evidence>
<gene>
    <name evidence="3" type="ORF">AVDCRST_MAG93-585</name>
</gene>
<dbReference type="AlphaFoldDB" id="A0A6J4HHT9"/>
<evidence type="ECO:0008006" key="4">
    <source>
        <dbReference type="Google" id="ProtNLM"/>
    </source>
</evidence>
<accession>A0A6J4HHT9</accession>
<feature type="coiled-coil region" evidence="1">
    <location>
        <begin position="21"/>
        <end position="55"/>
    </location>
</feature>
<sequence>MPRMDGREETLRPAYRPPSRTEIIENELSEAQAEVRRLTRDLKKEKQRITETSEAYAKMVANLVRTVHENTVLRYECERLKRRGIEGDDQSIPNLLGFELTRSEVAAIRKAVARIHHPDAGGDIGRMQAWNVMLDKLEEQLEQS</sequence>
<name>A0A6J4HHT9_9CHLR</name>
<proteinExistence type="predicted"/>
<feature type="compositionally biased region" description="Basic and acidic residues" evidence="2">
    <location>
        <begin position="1"/>
        <end position="11"/>
    </location>
</feature>
<feature type="region of interest" description="Disordered" evidence="2">
    <location>
        <begin position="1"/>
        <end position="20"/>
    </location>
</feature>
<reference evidence="3" key="1">
    <citation type="submission" date="2020-02" db="EMBL/GenBank/DDBJ databases">
        <authorList>
            <person name="Meier V. D."/>
        </authorList>
    </citation>
    <scope>NUCLEOTIDE SEQUENCE</scope>
    <source>
        <strain evidence="3">AVDCRST_MAG93</strain>
    </source>
</reference>
<evidence type="ECO:0000256" key="1">
    <source>
        <dbReference type="SAM" id="Coils"/>
    </source>
</evidence>
<evidence type="ECO:0000256" key="2">
    <source>
        <dbReference type="SAM" id="MobiDB-lite"/>
    </source>
</evidence>
<dbReference type="EMBL" id="CADCTR010000189">
    <property type="protein sequence ID" value="CAA9224238.1"/>
    <property type="molecule type" value="Genomic_DNA"/>
</dbReference>
<protein>
    <recommendedName>
        <fullName evidence="4">J domain-containing protein</fullName>
    </recommendedName>
</protein>